<dbReference type="Pfam" id="PF00561">
    <property type="entry name" value="Abhydrolase_1"/>
    <property type="match status" value="1"/>
</dbReference>
<dbReference type="GO" id="GO:0016787">
    <property type="term" value="F:hydrolase activity"/>
    <property type="evidence" value="ECO:0007669"/>
    <property type="project" value="UniProtKB-KW"/>
</dbReference>
<evidence type="ECO:0000259" key="1">
    <source>
        <dbReference type="Pfam" id="PF00561"/>
    </source>
</evidence>
<evidence type="ECO:0000313" key="2">
    <source>
        <dbReference type="EMBL" id="MDD7913709.1"/>
    </source>
</evidence>
<organism evidence="2 3">
    <name type="scientific">Polaribacter ponticola</name>
    <dbReference type="NCBI Taxonomy" id="2978475"/>
    <lineage>
        <taxon>Bacteria</taxon>
        <taxon>Pseudomonadati</taxon>
        <taxon>Bacteroidota</taxon>
        <taxon>Flavobacteriia</taxon>
        <taxon>Flavobacteriales</taxon>
        <taxon>Flavobacteriaceae</taxon>
    </lineage>
</organism>
<feature type="domain" description="AB hydrolase-1" evidence="1">
    <location>
        <begin position="49"/>
        <end position="148"/>
    </location>
</feature>
<dbReference type="InterPro" id="IPR000073">
    <property type="entry name" value="AB_hydrolase_1"/>
</dbReference>
<keyword evidence="2" id="KW-0378">Hydrolase</keyword>
<name>A0ABT5S6I2_9FLAO</name>
<dbReference type="SUPFAM" id="SSF53474">
    <property type="entry name" value="alpha/beta-Hydrolases"/>
    <property type="match status" value="1"/>
</dbReference>
<dbReference type="Proteomes" id="UP001151478">
    <property type="component" value="Unassembled WGS sequence"/>
</dbReference>
<protein>
    <submittedName>
        <fullName evidence="2">Alpha/beta hydrolase</fullName>
    </submittedName>
</protein>
<dbReference type="PANTHER" id="PTHR42886">
    <property type="entry name" value="RE40534P-RELATED"/>
    <property type="match status" value="1"/>
</dbReference>
<proteinExistence type="predicted"/>
<keyword evidence="3" id="KW-1185">Reference proteome</keyword>
<comment type="caution">
    <text evidence="2">The sequence shown here is derived from an EMBL/GenBank/DDBJ whole genome shotgun (WGS) entry which is preliminary data.</text>
</comment>
<dbReference type="Gene3D" id="3.40.50.1820">
    <property type="entry name" value="alpha/beta hydrolase"/>
    <property type="match status" value="1"/>
</dbReference>
<dbReference type="RefSeq" id="WP_265726199.1">
    <property type="nucleotide sequence ID" value="NZ_JAOSLC020000002.1"/>
</dbReference>
<sequence length="284" mass="32404">MYTSEKGKKEILGLYNQKIEELNINYKYKLIDTSFGVTNLIITGNASKPPIILVHGSNGCAPIALETYKGLENDFQIFAIDVLAQPNKSADTRMSMKNDDYGKWMHEVIDALKLKNVTLAGFSFGGLIILKTLEYKEKNIKEVFLSAPAYIVNGNPLKALFKVFIPMKFYMKTKKTKYVECFLKEVFTKQDDFALQFLSKVFLHFKMDFTPVPVIKTAAAKLIKTPITIFAAKNDLMFPGEKMIHRCREIFPSSLQTILLSESKHVQNSFDNRYIVEIIKKAQK</sequence>
<reference evidence="2" key="1">
    <citation type="submission" date="2023-02" db="EMBL/GenBank/DDBJ databases">
        <title>Polaribacter ponticola sp. nov., isolated from seawater.</title>
        <authorList>
            <person name="Baek J.H."/>
            <person name="Kim J.M."/>
            <person name="Choi D.G."/>
            <person name="Jeon C.O."/>
        </authorList>
    </citation>
    <scope>NUCLEOTIDE SEQUENCE</scope>
    <source>
        <strain evidence="2">MSW5</strain>
    </source>
</reference>
<dbReference type="PANTHER" id="PTHR42886:SF29">
    <property type="entry name" value="PUMMELIG, ISOFORM A"/>
    <property type="match status" value="1"/>
</dbReference>
<accession>A0ABT5S6I2</accession>
<gene>
    <name evidence="2" type="ORF">N5A56_004465</name>
</gene>
<dbReference type="EMBL" id="JAOSLC020000002">
    <property type="protein sequence ID" value="MDD7913709.1"/>
    <property type="molecule type" value="Genomic_DNA"/>
</dbReference>
<dbReference type="InterPro" id="IPR029058">
    <property type="entry name" value="AB_hydrolase_fold"/>
</dbReference>
<evidence type="ECO:0000313" key="3">
    <source>
        <dbReference type="Proteomes" id="UP001151478"/>
    </source>
</evidence>